<dbReference type="InterPro" id="IPR028161">
    <property type="entry name" value="Met8-like"/>
</dbReference>
<dbReference type="UniPathway" id="UPA00262">
    <property type="reaction ID" value="UER00222"/>
</dbReference>
<accession>A0A346Y4M0</accession>
<keyword evidence="5" id="KW-0627">Porphyrin biosynthesis</keyword>
<dbReference type="EMBL" id="CP031165">
    <property type="protein sequence ID" value="AXV09417.1"/>
    <property type="molecule type" value="Genomic_DNA"/>
</dbReference>
<dbReference type="PANTHER" id="PTHR35330:SF1">
    <property type="entry name" value="SIROHEME BIOSYNTHESIS PROTEIN MET8"/>
    <property type="match status" value="1"/>
</dbReference>
<keyword evidence="3" id="KW-0560">Oxidoreductase</keyword>
<dbReference type="Pfam" id="PF13241">
    <property type="entry name" value="NAD_binding_7"/>
    <property type="match status" value="1"/>
</dbReference>
<protein>
    <recommendedName>
        <fullName evidence="2">precorrin-2 dehydrogenase</fullName>
        <ecNumber evidence="2">1.3.1.76</ecNumber>
    </recommendedName>
</protein>
<evidence type="ECO:0000256" key="5">
    <source>
        <dbReference type="ARBA" id="ARBA00023244"/>
    </source>
</evidence>
<proteinExistence type="predicted"/>
<dbReference type="KEGG" id="euz:DVS28_a4756"/>
<name>A0A346Y4M0_9ACTN</name>
<evidence type="ECO:0000256" key="3">
    <source>
        <dbReference type="ARBA" id="ARBA00023002"/>
    </source>
</evidence>
<dbReference type="NCBIfam" id="TIGR01470">
    <property type="entry name" value="cysG_Nterm"/>
    <property type="match status" value="1"/>
</dbReference>
<evidence type="ECO:0000313" key="9">
    <source>
        <dbReference type="Proteomes" id="UP000264006"/>
    </source>
</evidence>
<dbReference type="Gene3D" id="3.40.50.720">
    <property type="entry name" value="NAD(P)-binding Rossmann-like Domain"/>
    <property type="match status" value="1"/>
</dbReference>
<reference evidence="8 9" key="1">
    <citation type="submission" date="2018-09" db="EMBL/GenBank/DDBJ databases">
        <title>Complete genome sequence of Euzebya sp. DY32-46 isolated from seawater of Pacific Ocean.</title>
        <authorList>
            <person name="Xu L."/>
            <person name="Wu Y.-H."/>
            <person name="Xu X.-W."/>
        </authorList>
    </citation>
    <scope>NUCLEOTIDE SEQUENCE [LARGE SCALE GENOMIC DNA]</scope>
    <source>
        <strain evidence="8 9">DY32-46</strain>
    </source>
</reference>
<evidence type="ECO:0000256" key="1">
    <source>
        <dbReference type="ARBA" id="ARBA00005010"/>
    </source>
</evidence>
<dbReference type="RefSeq" id="WP_164710935.1">
    <property type="nucleotide sequence ID" value="NZ_CP031165.1"/>
</dbReference>
<dbReference type="GO" id="GO:0043115">
    <property type="term" value="F:precorrin-2 dehydrogenase activity"/>
    <property type="evidence" value="ECO:0007669"/>
    <property type="project" value="UniProtKB-EC"/>
</dbReference>
<dbReference type="EC" id="1.3.1.76" evidence="2"/>
<evidence type="ECO:0000256" key="6">
    <source>
        <dbReference type="ARBA" id="ARBA00047561"/>
    </source>
</evidence>
<sequence>MVARTPLLLDLAGRRVTCVGGGPVAVAKVVPFATAGAEVHVISPTCHPDLAAVATHHERQWQAGDLATTPPTWLVVAATGVPAVDDAVHAEAEEAGTWCLRIDGRGPVAVPSVIRDEDLLVAVSTGAPALTKRLRQHLEATLDGRWADAARTLAALRRDPGVRAALAEVPPAERRDRWRRAVDAALDPSPSPPSPAEVLHGR</sequence>
<dbReference type="GO" id="GO:0004325">
    <property type="term" value="F:ferrochelatase activity"/>
    <property type="evidence" value="ECO:0007669"/>
    <property type="project" value="InterPro"/>
</dbReference>
<dbReference type="InterPro" id="IPR006367">
    <property type="entry name" value="Sirohaem_synthase_N"/>
</dbReference>
<dbReference type="Proteomes" id="UP000264006">
    <property type="component" value="Chromosome"/>
</dbReference>
<comment type="pathway">
    <text evidence="1">Porphyrin-containing compound metabolism; siroheme biosynthesis; sirohydrochlorin from precorrin-2: step 1/1.</text>
</comment>
<dbReference type="AlphaFoldDB" id="A0A346Y4M0"/>
<evidence type="ECO:0000313" key="8">
    <source>
        <dbReference type="EMBL" id="AXV09417.1"/>
    </source>
</evidence>
<organism evidence="8 9">
    <name type="scientific">Euzebya pacifica</name>
    <dbReference type="NCBI Taxonomy" id="1608957"/>
    <lineage>
        <taxon>Bacteria</taxon>
        <taxon>Bacillati</taxon>
        <taxon>Actinomycetota</taxon>
        <taxon>Nitriliruptoria</taxon>
        <taxon>Euzebyales</taxon>
    </lineage>
</organism>
<comment type="catalytic activity">
    <reaction evidence="6">
        <text>precorrin-2 + NAD(+) = sirohydrochlorin + NADH + 2 H(+)</text>
        <dbReference type="Rhea" id="RHEA:15613"/>
        <dbReference type="ChEBI" id="CHEBI:15378"/>
        <dbReference type="ChEBI" id="CHEBI:57540"/>
        <dbReference type="ChEBI" id="CHEBI:57945"/>
        <dbReference type="ChEBI" id="CHEBI:58351"/>
        <dbReference type="ChEBI" id="CHEBI:58827"/>
        <dbReference type="EC" id="1.3.1.76"/>
    </reaction>
</comment>
<evidence type="ECO:0000256" key="2">
    <source>
        <dbReference type="ARBA" id="ARBA00012400"/>
    </source>
</evidence>
<keyword evidence="9" id="KW-1185">Reference proteome</keyword>
<dbReference type="SUPFAM" id="SSF51735">
    <property type="entry name" value="NAD(P)-binding Rossmann-fold domains"/>
    <property type="match status" value="1"/>
</dbReference>
<dbReference type="SUPFAM" id="SSF75615">
    <property type="entry name" value="Siroheme synthase middle domains-like"/>
    <property type="match status" value="1"/>
</dbReference>
<dbReference type="Gene3D" id="3.30.160.110">
    <property type="entry name" value="Siroheme synthase, domain 2"/>
    <property type="match status" value="1"/>
</dbReference>
<evidence type="ECO:0000256" key="4">
    <source>
        <dbReference type="ARBA" id="ARBA00023027"/>
    </source>
</evidence>
<dbReference type="GO" id="GO:0019354">
    <property type="term" value="P:siroheme biosynthetic process"/>
    <property type="evidence" value="ECO:0007669"/>
    <property type="project" value="UniProtKB-UniPathway"/>
</dbReference>
<dbReference type="PANTHER" id="PTHR35330">
    <property type="entry name" value="SIROHEME BIOSYNTHESIS PROTEIN MET8"/>
    <property type="match status" value="1"/>
</dbReference>
<feature type="region of interest" description="Disordered" evidence="7">
    <location>
        <begin position="180"/>
        <end position="202"/>
    </location>
</feature>
<evidence type="ECO:0000256" key="7">
    <source>
        <dbReference type="SAM" id="MobiDB-lite"/>
    </source>
</evidence>
<dbReference type="InterPro" id="IPR036291">
    <property type="entry name" value="NAD(P)-bd_dom_sf"/>
</dbReference>
<gene>
    <name evidence="8" type="ORF">DVS28_a4756</name>
</gene>
<keyword evidence="4" id="KW-0520">NAD</keyword>